<evidence type="ECO:0000256" key="6">
    <source>
        <dbReference type="ARBA" id="ARBA00022694"/>
    </source>
</evidence>
<evidence type="ECO:0000256" key="2">
    <source>
        <dbReference type="ARBA" id="ARBA00007663"/>
    </source>
</evidence>
<dbReference type="RefSeq" id="WP_144732079.1">
    <property type="nucleotide sequence ID" value="NZ_ML675585.1"/>
</dbReference>
<dbReference type="Proteomes" id="UP000315289">
    <property type="component" value="Unassembled WGS sequence"/>
</dbReference>
<comment type="catalytic activity">
    <reaction evidence="11">
        <text>L-threonine + hydrogencarbonate + ATP = L-threonylcarbamoyladenylate + diphosphate + H2O</text>
        <dbReference type="Rhea" id="RHEA:36407"/>
        <dbReference type="ChEBI" id="CHEBI:15377"/>
        <dbReference type="ChEBI" id="CHEBI:17544"/>
        <dbReference type="ChEBI" id="CHEBI:30616"/>
        <dbReference type="ChEBI" id="CHEBI:33019"/>
        <dbReference type="ChEBI" id="CHEBI:57926"/>
        <dbReference type="ChEBI" id="CHEBI:73682"/>
        <dbReference type="EC" id="2.7.7.87"/>
    </reaction>
</comment>
<name>A0A557SUH0_9ARCH</name>
<comment type="similarity">
    <text evidence="2">Belongs to the SUA5 family.</text>
</comment>
<evidence type="ECO:0000256" key="1">
    <source>
        <dbReference type="ARBA" id="ARBA00004496"/>
    </source>
</evidence>
<keyword evidence="5 13" id="KW-0808">Transferase</keyword>
<evidence type="ECO:0000256" key="3">
    <source>
        <dbReference type="ARBA" id="ARBA00012584"/>
    </source>
</evidence>
<accession>A0A557SUH0</accession>
<dbReference type="PROSITE" id="PS51163">
    <property type="entry name" value="YRDC"/>
    <property type="match status" value="1"/>
</dbReference>
<dbReference type="InterPro" id="IPR017945">
    <property type="entry name" value="DHBP_synth_RibB-like_a/b_dom"/>
</dbReference>
<feature type="domain" description="YrdC-like" evidence="12">
    <location>
        <begin position="6"/>
        <end position="197"/>
    </location>
</feature>
<dbReference type="AlphaFoldDB" id="A0A557SUH0"/>
<evidence type="ECO:0000256" key="5">
    <source>
        <dbReference type="ARBA" id="ARBA00022679"/>
    </source>
</evidence>
<evidence type="ECO:0000256" key="4">
    <source>
        <dbReference type="ARBA" id="ARBA00022490"/>
    </source>
</evidence>
<dbReference type="OrthoDB" id="39992at2157"/>
<dbReference type="GO" id="GO:0008033">
    <property type="term" value="P:tRNA processing"/>
    <property type="evidence" value="ECO:0007669"/>
    <property type="project" value="UniProtKB-KW"/>
</dbReference>
<dbReference type="GO" id="GO:0000049">
    <property type="term" value="F:tRNA binding"/>
    <property type="evidence" value="ECO:0007669"/>
    <property type="project" value="TreeGrafter"/>
</dbReference>
<keyword evidence="14" id="KW-1185">Reference proteome</keyword>
<keyword evidence="7 13" id="KW-0548">Nucleotidyltransferase</keyword>
<dbReference type="PANTHER" id="PTHR17490:SF16">
    <property type="entry name" value="THREONYLCARBAMOYL-AMP SYNTHASE"/>
    <property type="match status" value="1"/>
</dbReference>
<evidence type="ECO:0000256" key="9">
    <source>
        <dbReference type="ARBA" id="ARBA00022840"/>
    </source>
</evidence>
<keyword evidence="9" id="KW-0067">ATP-binding</keyword>
<keyword evidence="6" id="KW-0819">tRNA processing</keyword>
<organism evidence="13 14">
    <name type="scientific">Candidatus Nitrosocosmicus arcticus</name>
    <dbReference type="NCBI Taxonomy" id="2035267"/>
    <lineage>
        <taxon>Archaea</taxon>
        <taxon>Nitrososphaerota</taxon>
        <taxon>Nitrososphaeria</taxon>
        <taxon>Nitrososphaerales</taxon>
        <taxon>Nitrososphaeraceae</taxon>
        <taxon>Candidatus Nitrosocosmicus</taxon>
    </lineage>
</organism>
<evidence type="ECO:0000313" key="13">
    <source>
        <dbReference type="EMBL" id="TVP40249.1"/>
    </source>
</evidence>
<dbReference type="Gene3D" id="3.90.870.10">
    <property type="entry name" value="DHBP synthase"/>
    <property type="match status" value="1"/>
</dbReference>
<keyword evidence="4" id="KW-0963">Cytoplasm</keyword>
<comment type="subcellular location">
    <subcellularLocation>
        <location evidence="1">Cytoplasm</location>
    </subcellularLocation>
</comment>
<keyword evidence="8" id="KW-0547">Nucleotide-binding</keyword>
<protein>
    <recommendedName>
        <fullName evidence="10">L-threonylcarbamoyladenylate synthase</fullName>
        <ecNumber evidence="3">2.7.7.87</ecNumber>
    </recommendedName>
    <alternativeName>
        <fullName evidence="10">L-threonylcarbamoyladenylate synthase</fullName>
    </alternativeName>
</protein>
<dbReference type="GO" id="GO:0003725">
    <property type="term" value="F:double-stranded RNA binding"/>
    <property type="evidence" value="ECO:0007669"/>
    <property type="project" value="InterPro"/>
</dbReference>
<evidence type="ECO:0000256" key="8">
    <source>
        <dbReference type="ARBA" id="ARBA00022741"/>
    </source>
</evidence>
<evidence type="ECO:0000313" key="14">
    <source>
        <dbReference type="Proteomes" id="UP000315289"/>
    </source>
</evidence>
<dbReference type="GO" id="GO:0005524">
    <property type="term" value="F:ATP binding"/>
    <property type="evidence" value="ECO:0007669"/>
    <property type="project" value="UniProtKB-KW"/>
</dbReference>
<dbReference type="Pfam" id="PF01300">
    <property type="entry name" value="Sua5_yciO_yrdC"/>
    <property type="match status" value="1"/>
</dbReference>
<sequence length="209" mass="22993">MDCSKLDDLEKCAEIIDNGGVVVYPTDTVFGIGCDPTMDKSVLRLYGIKERPLEKSLPVLTHDWRMVSRISHITSQASTLYKLFWPGKLTLILKLKENHGLSKYVINNDNNTIGLRIPNSPCILDLISMTRSKLLVGTSANLSKKLPSTRLEDIDKTILGKCDAIIRNEILSGNDSGSTIVDVSGSGFPEIIREGAIPKEKILAALRNV</sequence>
<evidence type="ECO:0000256" key="11">
    <source>
        <dbReference type="ARBA" id="ARBA00048366"/>
    </source>
</evidence>
<evidence type="ECO:0000256" key="10">
    <source>
        <dbReference type="ARBA" id="ARBA00029774"/>
    </source>
</evidence>
<dbReference type="NCBIfam" id="TIGR00057">
    <property type="entry name" value="L-threonylcarbamoyladenylate synthase"/>
    <property type="match status" value="1"/>
</dbReference>
<reference evidence="13 14" key="1">
    <citation type="journal article" date="2019" name="Front. Microbiol.">
        <title>Ammonia Oxidation by the Arctic Terrestrial Thaumarchaeote Candidatus Nitrosocosmicus arcticus Is Stimulated by Increasing Temperatures.</title>
        <authorList>
            <person name="Alves R.J.E."/>
            <person name="Kerou M."/>
            <person name="Zappe A."/>
            <person name="Bittner R."/>
            <person name="Abby S.S."/>
            <person name="Schmidt H.A."/>
            <person name="Pfeifer K."/>
            <person name="Schleper C."/>
        </authorList>
    </citation>
    <scope>NUCLEOTIDE SEQUENCE [LARGE SCALE GENOMIC DNA]</scope>
    <source>
        <strain evidence="13 14">Kfb</strain>
    </source>
</reference>
<dbReference type="EMBL" id="VOAH01000009">
    <property type="protein sequence ID" value="TVP40249.1"/>
    <property type="molecule type" value="Genomic_DNA"/>
</dbReference>
<evidence type="ECO:0000259" key="12">
    <source>
        <dbReference type="PROSITE" id="PS51163"/>
    </source>
</evidence>
<dbReference type="GO" id="GO:0061710">
    <property type="term" value="F:L-threonylcarbamoyladenylate synthase"/>
    <property type="evidence" value="ECO:0007669"/>
    <property type="project" value="UniProtKB-EC"/>
</dbReference>
<evidence type="ECO:0000256" key="7">
    <source>
        <dbReference type="ARBA" id="ARBA00022695"/>
    </source>
</evidence>
<proteinExistence type="inferred from homology"/>
<dbReference type="GO" id="GO:0006450">
    <property type="term" value="P:regulation of translational fidelity"/>
    <property type="evidence" value="ECO:0007669"/>
    <property type="project" value="TreeGrafter"/>
</dbReference>
<dbReference type="InterPro" id="IPR050156">
    <property type="entry name" value="TC-AMP_synthase_SUA5"/>
</dbReference>
<dbReference type="GO" id="GO:0005737">
    <property type="term" value="C:cytoplasm"/>
    <property type="evidence" value="ECO:0007669"/>
    <property type="project" value="UniProtKB-SubCell"/>
</dbReference>
<dbReference type="EC" id="2.7.7.87" evidence="3"/>
<dbReference type="SUPFAM" id="SSF55821">
    <property type="entry name" value="YrdC/RibB"/>
    <property type="match status" value="1"/>
</dbReference>
<dbReference type="PANTHER" id="PTHR17490">
    <property type="entry name" value="SUA5"/>
    <property type="match status" value="1"/>
</dbReference>
<comment type="caution">
    <text evidence="13">The sequence shown here is derived from an EMBL/GenBank/DDBJ whole genome shotgun (WGS) entry which is preliminary data.</text>
</comment>
<gene>
    <name evidence="13" type="ORF">NARC_90155</name>
</gene>
<dbReference type="InterPro" id="IPR006070">
    <property type="entry name" value="Sua5-like_dom"/>
</dbReference>